<evidence type="ECO:0000313" key="2">
    <source>
        <dbReference type="Proteomes" id="UP000635983"/>
    </source>
</evidence>
<accession>A0A917PX96</accession>
<gene>
    <name evidence="1" type="ORF">GCM10009304_22310</name>
</gene>
<keyword evidence="2" id="KW-1185">Reference proteome</keyword>
<protein>
    <submittedName>
        <fullName evidence="1">Uncharacterized protein</fullName>
    </submittedName>
</protein>
<dbReference type="RefSeq" id="WP_188983291.1">
    <property type="nucleotide sequence ID" value="NZ_BMPO01000004.1"/>
</dbReference>
<name>A0A917PX96_9PSED</name>
<reference evidence="1" key="1">
    <citation type="journal article" date="2014" name="Int. J. Syst. Evol. Microbiol.">
        <title>Complete genome sequence of Corynebacterium casei LMG S-19264T (=DSM 44701T), isolated from a smear-ripened cheese.</title>
        <authorList>
            <consortium name="US DOE Joint Genome Institute (JGI-PGF)"/>
            <person name="Walter F."/>
            <person name="Albersmeier A."/>
            <person name="Kalinowski J."/>
            <person name="Ruckert C."/>
        </authorList>
    </citation>
    <scope>NUCLEOTIDE SEQUENCE</scope>
    <source>
        <strain evidence="1">JCM 30078</strain>
    </source>
</reference>
<organism evidence="1 2">
    <name type="scientific">Pseudomonas matsuisoli</name>
    <dbReference type="NCBI Taxonomy" id="1515666"/>
    <lineage>
        <taxon>Bacteria</taxon>
        <taxon>Pseudomonadati</taxon>
        <taxon>Pseudomonadota</taxon>
        <taxon>Gammaproteobacteria</taxon>
        <taxon>Pseudomonadales</taxon>
        <taxon>Pseudomonadaceae</taxon>
        <taxon>Pseudomonas</taxon>
    </lineage>
</organism>
<proteinExistence type="predicted"/>
<comment type="caution">
    <text evidence="1">The sequence shown here is derived from an EMBL/GenBank/DDBJ whole genome shotgun (WGS) entry which is preliminary data.</text>
</comment>
<dbReference type="InterPro" id="IPR012448">
    <property type="entry name" value="DUF1652"/>
</dbReference>
<dbReference type="Pfam" id="PF07865">
    <property type="entry name" value="DUF1652"/>
    <property type="match status" value="1"/>
</dbReference>
<dbReference type="EMBL" id="BMPO01000004">
    <property type="protein sequence ID" value="GGJ95919.1"/>
    <property type="molecule type" value="Genomic_DNA"/>
</dbReference>
<evidence type="ECO:0000313" key="1">
    <source>
        <dbReference type="EMBL" id="GGJ95919.1"/>
    </source>
</evidence>
<dbReference type="AlphaFoldDB" id="A0A917PX96"/>
<dbReference type="Proteomes" id="UP000635983">
    <property type="component" value="Unassembled WGS sequence"/>
</dbReference>
<reference evidence="1" key="2">
    <citation type="submission" date="2020-09" db="EMBL/GenBank/DDBJ databases">
        <authorList>
            <person name="Sun Q."/>
            <person name="Ohkuma M."/>
        </authorList>
    </citation>
    <scope>NUCLEOTIDE SEQUENCE</scope>
    <source>
        <strain evidence="1">JCM 30078</strain>
    </source>
</reference>
<sequence>MEFPRACELLNIYFEPFRVDVRKDGAGAFQAELNDPVSGETLLAVRGLRCPHNPSMQQLRGLIRSLEEDLAAVSPQSLAMIKQCME</sequence>